<dbReference type="PANTHER" id="PTHR38041:SF1">
    <property type="entry name" value="CHORISMATE MUTASE"/>
    <property type="match status" value="1"/>
</dbReference>
<gene>
    <name evidence="5" type="ordered locus">Acid_4717</name>
</gene>
<feature type="binding site" evidence="3">
    <location>
        <position position="42"/>
    </location>
    <ligand>
        <name>substrate</name>
    </ligand>
</feature>
<dbReference type="NCBIfam" id="NF005475">
    <property type="entry name" value="PRK07075.1"/>
    <property type="match status" value="1"/>
</dbReference>
<name>Q01XD9_SOLUE</name>
<dbReference type="SUPFAM" id="SSF48600">
    <property type="entry name" value="Chorismate mutase II"/>
    <property type="match status" value="1"/>
</dbReference>
<reference evidence="5" key="1">
    <citation type="submission" date="2006-10" db="EMBL/GenBank/DDBJ databases">
        <title>Complete sequence of Solibacter usitatus Ellin6076.</title>
        <authorList>
            <consortium name="US DOE Joint Genome Institute"/>
            <person name="Copeland A."/>
            <person name="Lucas S."/>
            <person name="Lapidus A."/>
            <person name="Barry K."/>
            <person name="Detter J.C."/>
            <person name="Glavina del Rio T."/>
            <person name="Hammon N."/>
            <person name="Israni S."/>
            <person name="Dalin E."/>
            <person name="Tice H."/>
            <person name="Pitluck S."/>
            <person name="Thompson L.S."/>
            <person name="Brettin T."/>
            <person name="Bruce D."/>
            <person name="Han C."/>
            <person name="Tapia R."/>
            <person name="Gilna P."/>
            <person name="Schmutz J."/>
            <person name="Larimer F."/>
            <person name="Land M."/>
            <person name="Hauser L."/>
            <person name="Kyrpides N."/>
            <person name="Mikhailova N."/>
            <person name="Janssen P.H."/>
            <person name="Kuske C.R."/>
            <person name="Richardson P."/>
        </authorList>
    </citation>
    <scope>NUCLEOTIDE SEQUENCE</scope>
    <source>
        <strain evidence="5">Ellin6076</strain>
    </source>
</reference>
<dbReference type="OrthoDB" id="3233357at2"/>
<dbReference type="InterPro" id="IPR036263">
    <property type="entry name" value="Chorismate_II_sf"/>
</dbReference>
<accession>Q01XD9</accession>
<dbReference type="PIRSF" id="PIRSF029775">
    <property type="entry name" value="Isochor_pyr_lyas"/>
    <property type="match status" value="1"/>
</dbReference>
<evidence type="ECO:0000256" key="3">
    <source>
        <dbReference type="PIRSR" id="PIRSR029775-1"/>
    </source>
</evidence>
<dbReference type="Gene3D" id="1.20.59.10">
    <property type="entry name" value="Chorismate mutase"/>
    <property type="match status" value="1"/>
</dbReference>
<dbReference type="GO" id="GO:0016835">
    <property type="term" value="F:carbon-oxygen lyase activity"/>
    <property type="evidence" value="ECO:0007669"/>
    <property type="project" value="InterPro"/>
</dbReference>
<feature type="binding site" evidence="3">
    <location>
        <position position="90"/>
    </location>
    <ligand>
        <name>substrate</name>
    </ligand>
</feature>
<dbReference type="AlphaFoldDB" id="Q01XD9"/>
<dbReference type="InterPro" id="IPR002701">
    <property type="entry name" value="CM_II_prokaryot"/>
</dbReference>
<dbReference type="EMBL" id="CP000473">
    <property type="protein sequence ID" value="ABJ85676.1"/>
    <property type="molecule type" value="Genomic_DNA"/>
</dbReference>
<evidence type="ECO:0000259" key="4">
    <source>
        <dbReference type="PROSITE" id="PS51168"/>
    </source>
</evidence>
<dbReference type="SMART" id="SM00830">
    <property type="entry name" value="CM_2"/>
    <property type="match status" value="1"/>
</dbReference>
<evidence type="ECO:0000313" key="5">
    <source>
        <dbReference type="EMBL" id="ABJ85676.1"/>
    </source>
</evidence>
<dbReference type="EC" id="5.4.99.5" evidence="1"/>
<evidence type="ECO:0000256" key="1">
    <source>
        <dbReference type="ARBA" id="ARBA00012404"/>
    </source>
</evidence>
<feature type="binding site" evidence="3">
    <location>
        <position position="14"/>
    </location>
    <ligand>
        <name>substrate</name>
    </ligand>
</feature>
<protein>
    <recommendedName>
        <fullName evidence="1">chorismate mutase</fullName>
        <ecNumber evidence="1">5.4.99.5</ecNumber>
    </recommendedName>
</protein>
<dbReference type="InterPro" id="IPR008241">
    <property type="entry name" value="Isochorismate_pyruvate-lyase"/>
</dbReference>
<sequence length="101" mass="11844">MASPEDCKSLQDVRREIDALDEEIIRLLGRRAGYVHAAARFKTSEEHVAAPDRQAAMMKVRRAWAEREGLSPDVIEDVYRRLVAYFIEREMREWQSPDRAR</sequence>
<feature type="binding site" evidence="3">
    <location>
        <position position="31"/>
    </location>
    <ligand>
        <name>substrate</name>
    </ligand>
</feature>
<dbReference type="STRING" id="234267.Acid_4717"/>
<evidence type="ECO:0000256" key="2">
    <source>
        <dbReference type="ARBA" id="ARBA00023235"/>
    </source>
</evidence>
<dbReference type="Pfam" id="PF01817">
    <property type="entry name" value="CM_2"/>
    <property type="match status" value="1"/>
</dbReference>
<dbReference type="KEGG" id="sus:Acid_4717"/>
<dbReference type="HOGENOM" id="CLU_131518_2_1_0"/>
<dbReference type="InterPro" id="IPR051331">
    <property type="entry name" value="Chorismate_mutase-related"/>
</dbReference>
<dbReference type="PROSITE" id="PS51168">
    <property type="entry name" value="CHORISMATE_MUT_2"/>
    <property type="match status" value="1"/>
</dbReference>
<dbReference type="eggNOG" id="COG1605">
    <property type="taxonomic scope" value="Bacteria"/>
</dbReference>
<feature type="domain" description="Chorismate mutase" evidence="4">
    <location>
        <begin position="4"/>
        <end position="94"/>
    </location>
</feature>
<dbReference type="GO" id="GO:0046417">
    <property type="term" value="P:chorismate metabolic process"/>
    <property type="evidence" value="ECO:0007669"/>
    <property type="project" value="InterPro"/>
</dbReference>
<organism evidence="5">
    <name type="scientific">Solibacter usitatus (strain Ellin6076)</name>
    <dbReference type="NCBI Taxonomy" id="234267"/>
    <lineage>
        <taxon>Bacteria</taxon>
        <taxon>Pseudomonadati</taxon>
        <taxon>Acidobacteriota</taxon>
        <taxon>Terriglobia</taxon>
        <taxon>Bryobacterales</taxon>
        <taxon>Solibacteraceae</taxon>
        <taxon>Candidatus Solibacter</taxon>
    </lineage>
</organism>
<dbReference type="InterPro" id="IPR036979">
    <property type="entry name" value="CM_dom_sf"/>
</dbReference>
<dbReference type="PANTHER" id="PTHR38041">
    <property type="entry name" value="CHORISMATE MUTASE"/>
    <property type="match status" value="1"/>
</dbReference>
<proteinExistence type="predicted"/>
<dbReference type="GO" id="GO:0004106">
    <property type="term" value="F:chorismate mutase activity"/>
    <property type="evidence" value="ECO:0007669"/>
    <property type="project" value="UniProtKB-EC"/>
</dbReference>
<keyword evidence="2" id="KW-0413">Isomerase</keyword>
<dbReference type="InParanoid" id="Q01XD9"/>
<dbReference type="GO" id="GO:0009697">
    <property type="term" value="P:salicylic acid biosynthetic process"/>
    <property type="evidence" value="ECO:0007669"/>
    <property type="project" value="InterPro"/>
</dbReference>